<sequence length="229" mass="25742">MKKFVVVACRKGGVGKTTVSHSVIDYLDRVEDRPIIFETDTNNPDVGRVYAGKRDMKAFHLSTLDDWGKVIDLVEASNRSIVINTPLGSDVDKNAGALRVVAGLGTHKVRVVMPIDDRQDTFHFVEDMYDALKPQDGEPGVPLLVLRNLQYGEPERFTILNESKLIDEIKASDFAEVDDFPKLPDTIKKQLVDERKTFEEIASSGGSGTKFMIQQFQRRVWAVFEDRLG</sequence>
<dbReference type="Gene3D" id="3.40.50.300">
    <property type="entry name" value="P-loop containing nucleotide triphosphate hydrolases"/>
    <property type="match status" value="1"/>
</dbReference>
<dbReference type="Proteomes" id="UP000605848">
    <property type="component" value="Unassembled WGS sequence"/>
</dbReference>
<organism evidence="1 2">
    <name type="scientific">Microvirga aerilata</name>
    <dbReference type="NCBI Taxonomy" id="670292"/>
    <lineage>
        <taxon>Bacteria</taxon>
        <taxon>Pseudomonadati</taxon>
        <taxon>Pseudomonadota</taxon>
        <taxon>Alphaproteobacteria</taxon>
        <taxon>Hyphomicrobiales</taxon>
        <taxon>Methylobacteriaceae</taxon>
        <taxon>Microvirga</taxon>
    </lineage>
</organism>
<dbReference type="SUPFAM" id="SSF52540">
    <property type="entry name" value="P-loop containing nucleoside triphosphate hydrolases"/>
    <property type="match status" value="1"/>
</dbReference>
<dbReference type="RefSeq" id="WP_202064421.1">
    <property type="nucleotide sequence ID" value="NZ_JAEQMY010000073.1"/>
</dbReference>
<reference evidence="1" key="1">
    <citation type="submission" date="2021-01" db="EMBL/GenBank/DDBJ databases">
        <title>Microvirga sp.</title>
        <authorList>
            <person name="Kim M.K."/>
        </authorList>
    </citation>
    <scope>NUCLEOTIDE SEQUENCE</scope>
    <source>
        <strain evidence="1">5420S-16</strain>
    </source>
</reference>
<gene>
    <name evidence="1" type="ORF">JKG68_25630</name>
</gene>
<proteinExistence type="predicted"/>
<accession>A0A937D4A5</accession>
<protein>
    <recommendedName>
        <fullName evidence="3">ParA family protein</fullName>
    </recommendedName>
</protein>
<evidence type="ECO:0008006" key="3">
    <source>
        <dbReference type="Google" id="ProtNLM"/>
    </source>
</evidence>
<name>A0A937D4A5_9HYPH</name>
<dbReference type="EMBL" id="JAEQMY010000073">
    <property type="protein sequence ID" value="MBL0407310.1"/>
    <property type="molecule type" value="Genomic_DNA"/>
</dbReference>
<comment type="caution">
    <text evidence="1">The sequence shown here is derived from an EMBL/GenBank/DDBJ whole genome shotgun (WGS) entry which is preliminary data.</text>
</comment>
<evidence type="ECO:0000313" key="2">
    <source>
        <dbReference type="Proteomes" id="UP000605848"/>
    </source>
</evidence>
<dbReference type="AlphaFoldDB" id="A0A937D4A5"/>
<evidence type="ECO:0000313" key="1">
    <source>
        <dbReference type="EMBL" id="MBL0407310.1"/>
    </source>
</evidence>
<keyword evidence="2" id="KW-1185">Reference proteome</keyword>
<dbReference type="InterPro" id="IPR027417">
    <property type="entry name" value="P-loop_NTPase"/>
</dbReference>